<keyword evidence="8" id="KW-0472">Membrane</keyword>
<feature type="domain" description="General secretion pathway GspH" evidence="11">
    <location>
        <begin position="44"/>
        <end position="152"/>
    </location>
</feature>
<dbReference type="STRING" id="323850.Shew_1108"/>
<evidence type="ECO:0000256" key="4">
    <source>
        <dbReference type="ARBA" id="ARBA00022481"/>
    </source>
</evidence>
<dbReference type="GO" id="GO:0005886">
    <property type="term" value="C:plasma membrane"/>
    <property type="evidence" value="ECO:0007669"/>
    <property type="project" value="UniProtKB-SubCell"/>
</dbReference>
<reference evidence="12 13" key="1">
    <citation type="submission" date="2007-03" db="EMBL/GenBank/DDBJ databases">
        <title>Complete sequence of Shewanella loihica PV-4.</title>
        <authorList>
            <consortium name="US DOE Joint Genome Institute"/>
            <person name="Copeland A."/>
            <person name="Lucas S."/>
            <person name="Lapidus A."/>
            <person name="Barry K."/>
            <person name="Detter J.C."/>
            <person name="Glavina del Rio T."/>
            <person name="Hammon N."/>
            <person name="Israni S."/>
            <person name="Dalin E."/>
            <person name="Tice H."/>
            <person name="Pitluck S."/>
            <person name="Chain P."/>
            <person name="Malfatti S."/>
            <person name="Shin M."/>
            <person name="Vergez L."/>
            <person name="Schmutz J."/>
            <person name="Larimer F."/>
            <person name="Land M."/>
            <person name="Hauser L."/>
            <person name="Kyrpides N."/>
            <person name="Mikhailova N."/>
            <person name="Romine M.F."/>
            <person name="Serres G."/>
            <person name="Fredrickson J."/>
            <person name="Tiedje J."/>
            <person name="Richardson P."/>
        </authorList>
    </citation>
    <scope>NUCLEOTIDE SEQUENCE [LARGE SCALE GENOMIC DNA]</scope>
    <source>
        <strain evidence="13">ATCC BAA-1088 / PV-4</strain>
    </source>
</reference>
<keyword evidence="6" id="KW-0812">Transmembrane</keyword>
<dbReference type="AlphaFoldDB" id="A3QBY1"/>
<dbReference type="NCBIfam" id="TIGR02532">
    <property type="entry name" value="IV_pilin_GFxxxE"/>
    <property type="match status" value="1"/>
</dbReference>
<name>A3QBY1_SHELP</name>
<evidence type="ECO:0000256" key="1">
    <source>
        <dbReference type="ARBA" id="ARBA00004377"/>
    </source>
</evidence>
<evidence type="ECO:0000259" key="11">
    <source>
        <dbReference type="Pfam" id="PF12019"/>
    </source>
</evidence>
<dbReference type="Pfam" id="PF07963">
    <property type="entry name" value="N_methyl"/>
    <property type="match status" value="1"/>
</dbReference>
<gene>
    <name evidence="12" type="ordered locus">Shew_1108</name>
</gene>
<comment type="similarity">
    <text evidence="9">Belongs to the GSP H family.</text>
</comment>
<dbReference type="OrthoDB" id="2313614at2"/>
<keyword evidence="7" id="KW-1133">Transmembrane helix</keyword>
<dbReference type="KEGG" id="slo:Shew_1108"/>
<evidence type="ECO:0000313" key="13">
    <source>
        <dbReference type="Proteomes" id="UP000001558"/>
    </source>
</evidence>
<dbReference type="InterPro" id="IPR012902">
    <property type="entry name" value="N_methyl_site"/>
</dbReference>
<dbReference type="InterPro" id="IPR045584">
    <property type="entry name" value="Pilin-like"/>
</dbReference>
<keyword evidence="13" id="KW-1185">Reference proteome</keyword>
<evidence type="ECO:0000256" key="9">
    <source>
        <dbReference type="ARBA" id="ARBA00025772"/>
    </source>
</evidence>
<evidence type="ECO:0000256" key="6">
    <source>
        <dbReference type="ARBA" id="ARBA00022692"/>
    </source>
</evidence>
<dbReference type="GO" id="GO:0015627">
    <property type="term" value="C:type II protein secretion system complex"/>
    <property type="evidence" value="ECO:0007669"/>
    <property type="project" value="InterPro"/>
</dbReference>
<keyword evidence="5" id="KW-0997">Cell inner membrane</keyword>
<sequence precursor="true">MMKNKNGFTLVELMVTIVVAGIILTIGLPSLISAYESVRVNRSIERIHNLMSFARNQAISYGATVNVCPFASATSCGTGTNWKGGIRVYLTDAGGTDKELRAIDGFDTNDSVKGSGPLITFSADGLSSSGSIIYCPNGKASESQSVTISSSGLISYGADGNSC</sequence>
<organism evidence="12 13">
    <name type="scientific">Shewanella loihica (strain ATCC BAA-1088 / PV-4)</name>
    <dbReference type="NCBI Taxonomy" id="323850"/>
    <lineage>
        <taxon>Bacteria</taxon>
        <taxon>Pseudomonadati</taxon>
        <taxon>Pseudomonadota</taxon>
        <taxon>Gammaproteobacteria</taxon>
        <taxon>Alteromonadales</taxon>
        <taxon>Shewanellaceae</taxon>
        <taxon>Shewanella</taxon>
    </lineage>
</organism>
<dbReference type="Proteomes" id="UP000001558">
    <property type="component" value="Chromosome"/>
</dbReference>
<dbReference type="eggNOG" id="COG4970">
    <property type="taxonomic scope" value="Bacteria"/>
</dbReference>
<accession>A3QBY1</accession>
<dbReference type="Gene3D" id="3.55.40.10">
    <property type="entry name" value="minor pseudopilin epsh domain"/>
    <property type="match status" value="1"/>
</dbReference>
<dbReference type="InterPro" id="IPR022346">
    <property type="entry name" value="T2SS_GspH"/>
</dbReference>
<dbReference type="GO" id="GO:0015628">
    <property type="term" value="P:protein secretion by the type II secretion system"/>
    <property type="evidence" value="ECO:0007669"/>
    <property type="project" value="InterPro"/>
</dbReference>
<evidence type="ECO:0000256" key="5">
    <source>
        <dbReference type="ARBA" id="ARBA00022519"/>
    </source>
</evidence>
<evidence type="ECO:0000256" key="7">
    <source>
        <dbReference type="ARBA" id="ARBA00022989"/>
    </source>
</evidence>
<evidence type="ECO:0000313" key="12">
    <source>
        <dbReference type="EMBL" id="ABO22979.1"/>
    </source>
</evidence>
<keyword evidence="4" id="KW-0488">Methylation</keyword>
<keyword evidence="3" id="KW-1003">Cell membrane</keyword>
<proteinExistence type="inferred from homology"/>
<evidence type="ECO:0000256" key="3">
    <source>
        <dbReference type="ARBA" id="ARBA00022475"/>
    </source>
</evidence>
<dbReference type="SUPFAM" id="SSF54523">
    <property type="entry name" value="Pili subunits"/>
    <property type="match status" value="1"/>
</dbReference>
<comment type="subcellular location">
    <subcellularLocation>
        <location evidence="1">Cell inner membrane</location>
        <topology evidence="1">Single-pass membrane protein</topology>
    </subcellularLocation>
</comment>
<evidence type="ECO:0000256" key="10">
    <source>
        <dbReference type="ARBA" id="ARBA00030775"/>
    </source>
</evidence>
<dbReference type="Pfam" id="PF12019">
    <property type="entry name" value="GspH"/>
    <property type="match status" value="1"/>
</dbReference>
<evidence type="ECO:0000256" key="2">
    <source>
        <dbReference type="ARBA" id="ARBA00021549"/>
    </source>
</evidence>
<protein>
    <recommendedName>
        <fullName evidence="2">Type II secretion system protein H</fullName>
    </recommendedName>
    <alternativeName>
        <fullName evidence="10">General secretion pathway protein H</fullName>
    </alternativeName>
</protein>
<dbReference type="RefSeq" id="WP_011864912.1">
    <property type="nucleotide sequence ID" value="NC_009092.1"/>
</dbReference>
<evidence type="ECO:0000256" key="8">
    <source>
        <dbReference type="ARBA" id="ARBA00023136"/>
    </source>
</evidence>
<dbReference type="HOGENOM" id="CLU_084761_4_1_6"/>
<dbReference type="EMBL" id="CP000606">
    <property type="protein sequence ID" value="ABO22979.1"/>
    <property type="molecule type" value="Genomic_DNA"/>
</dbReference>